<evidence type="ECO:0000256" key="12">
    <source>
        <dbReference type="SAM" id="SignalP"/>
    </source>
</evidence>
<dbReference type="InterPro" id="IPR039426">
    <property type="entry name" value="TonB-dep_rcpt-like"/>
</dbReference>
<evidence type="ECO:0000313" key="16">
    <source>
        <dbReference type="Proteomes" id="UP000320042"/>
    </source>
</evidence>
<reference evidence="15 16" key="1">
    <citation type="submission" date="2019-07" db="EMBL/GenBank/DDBJ databases">
        <authorList>
            <person name="Kim J."/>
        </authorList>
    </citation>
    <scope>NUCLEOTIDE SEQUENCE [LARGE SCALE GENOMIC DNA]</scope>
    <source>
        <strain evidence="16">dk17</strain>
    </source>
</reference>
<evidence type="ECO:0000259" key="14">
    <source>
        <dbReference type="Pfam" id="PF07715"/>
    </source>
</evidence>
<evidence type="ECO:0000256" key="5">
    <source>
        <dbReference type="ARBA" id="ARBA00022729"/>
    </source>
</evidence>
<evidence type="ECO:0000256" key="9">
    <source>
        <dbReference type="ARBA" id="ARBA00023237"/>
    </source>
</evidence>
<evidence type="ECO:0000256" key="8">
    <source>
        <dbReference type="ARBA" id="ARBA00023170"/>
    </source>
</evidence>
<keyword evidence="7 10" id="KW-0472">Membrane</keyword>
<dbReference type="PANTHER" id="PTHR30069">
    <property type="entry name" value="TONB-DEPENDENT OUTER MEMBRANE RECEPTOR"/>
    <property type="match status" value="1"/>
</dbReference>
<feature type="domain" description="TonB-dependent receptor plug" evidence="14">
    <location>
        <begin position="118"/>
        <end position="246"/>
    </location>
</feature>
<feature type="domain" description="TonB-dependent receptor-like beta-barrel" evidence="13">
    <location>
        <begin position="454"/>
        <end position="826"/>
    </location>
</feature>
<feature type="signal peptide" evidence="12">
    <location>
        <begin position="1"/>
        <end position="21"/>
    </location>
</feature>
<keyword evidence="16" id="KW-1185">Reference proteome</keyword>
<dbReference type="SUPFAM" id="SSF56935">
    <property type="entry name" value="Porins"/>
    <property type="match status" value="1"/>
</dbReference>
<proteinExistence type="inferred from homology"/>
<accession>A0A563U0S4</accession>
<dbReference type="NCBIfam" id="TIGR04056">
    <property type="entry name" value="OMP_RagA_SusC"/>
    <property type="match status" value="1"/>
</dbReference>
<dbReference type="InterPro" id="IPR023997">
    <property type="entry name" value="TonB-dep_OMP_SusC/RagA_CS"/>
</dbReference>
<dbReference type="PANTHER" id="PTHR30069:SF29">
    <property type="entry name" value="HEMOGLOBIN AND HEMOGLOBIN-HAPTOGLOBIN-BINDING PROTEIN 1-RELATED"/>
    <property type="match status" value="1"/>
</dbReference>
<name>A0A563U0S4_9SPHI</name>
<evidence type="ECO:0000256" key="10">
    <source>
        <dbReference type="PROSITE-ProRule" id="PRU01360"/>
    </source>
</evidence>
<evidence type="ECO:0000256" key="1">
    <source>
        <dbReference type="ARBA" id="ARBA00004571"/>
    </source>
</evidence>
<dbReference type="GO" id="GO:0015344">
    <property type="term" value="F:siderophore uptake transmembrane transporter activity"/>
    <property type="evidence" value="ECO:0007669"/>
    <property type="project" value="TreeGrafter"/>
</dbReference>
<dbReference type="InterPro" id="IPR012910">
    <property type="entry name" value="Plug_dom"/>
</dbReference>
<comment type="subcellular location">
    <subcellularLocation>
        <location evidence="1 10">Cell outer membrane</location>
        <topology evidence="1 10">Multi-pass membrane protein</topology>
    </subcellularLocation>
</comment>
<evidence type="ECO:0000256" key="3">
    <source>
        <dbReference type="ARBA" id="ARBA00022452"/>
    </source>
</evidence>
<comment type="similarity">
    <text evidence="10 11">Belongs to the TonB-dependent receptor family.</text>
</comment>
<dbReference type="InterPro" id="IPR008969">
    <property type="entry name" value="CarboxyPept-like_regulatory"/>
</dbReference>
<evidence type="ECO:0000256" key="4">
    <source>
        <dbReference type="ARBA" id="ARBA00022692"/>
    </source>
</evidence>
<keyword evidence="6 11" id="KW-0798">TonB box</keyword>
<keyword evidence="8" id="KW-0675">Receptor</keyword>
<evidence type="ECO:0000256" key="6">
    <source>
        <dbReference type="ARBA" id="ARBA00023077"/>
    </source>
</evidence>
<dbReference type="PROSITE" id="PS52016">
    <property type="entry name" value="TONB_DEPENDENT_REC_3"/>
    <property type="match status" value="1"/>
</dbReference>
<dbReference type="GO" id="GO:0009279">
    <property type="term" value="C:cell outer membrane"/>
    <property type="evidence" value="ECO:0007669"/>
    <property type="project" value="UniProtKB-SubCell"/>
</dbReference>
<dbReference type="OrthoDB" id="9768177at2"/>
<dbReference type="Gene3D" id="2.170.130.10">
    <property type="entry name" value="TonB-dependent receptor, plug domain"/>
    <property type="match status" value="1"/>
</dbReference>
<keyword evidence="5 12" id="KW-0732">Signal</keyword>
<protein>
    <submittedName>
        <fullName evidence="15">SusC/RagA family TonB-linked outer membrane protein</fullName>
    </submittedName>
</protein>
<dbReference type="SUPFAM" id="SSF49464">
    <property type="entry name" value="Carboxypeptidase regulatory domain-like"/>
    <property type="match status" value="1"/>
</dbReference>
<evidence type="ECO:0000259" key="13">
    <source>
        <dbReference type="Pfam" id="PF00593"/>
    </source>
</evidence>
<evidence type="ECO:0000256" key="2">
    <source>
        <dbReference type="ARBA" id="ARBA00022448"/>
    </source>
</evidence>
<dbReference type="RefSeq" id="WP_146383216.1">
    <property type="nucleotide sequence ID" value="NZ_VOEJ01000009.1"/>
</dbReference>
<dbReference type="InterPro" id="IPR023996">
    <property type="entry name" value="TonB-dep_OMP_SusC/RagA"/>
</dbReference>
<dbReference type="AlphaFoldDB" id="A0A563U0S4"/>
<dbReference type="Gene3D" id="2.40.170.20">
    <property type="entry name" value="TonB-dependent receptor, beta-barrel domain"/>
    <property type="match status" value="1"/>
</dbReference>
<dbReference type="NCBIfam" id="TIGR04057">
    <property type="entry name" value="SusC_RagA_signa"/>
    <property type="match status" value="1"/>
</dbReference>
<dbReference type="Pfam" id="PF00593">
    <property type="entry name" value="TonB_dep_Rec_b-barrel"/>
    <property type="match status" value="1"/>
</dbReference>
<feature type="chain" id="PRO_5022055056" evidence="12">
    <location>
        <begin position="22"/>
        <end position="1084"/>
    </location>
</feature>
<sequence length="1084" mass="117139">MKKHLLTTLCFMWLFISQLHAQNINVTGKVTAKDDGLPIIGASVGVKGTTTGTQTKTDGTFSLSVPSGGVLTVSYIGYAPQEVTVTGPSLNIVLVPSAKQLGEVVVTGALGLTRTRNQQAYAAQQVSGDEVSKTRSSNFVEGLSGKVSGLEIRQNNGLGSSTNVVIRGAKSIFNSNQALFVVDGVPFNNGSPSGSTINSSDQRTGRGGYDYGSPIQDINPDNIESVTVLKGAAASALYGSQGANGVILITTKKARKGLGVVVNTGVSVGAIDKSTFAKYQKEYGGGYGPGYEDPSGYFWYRDVNGDGQPDLVTPLTEDASYGAAFDPNLKVYQWNAFYKGLSTYGQATPWVAAANDPSTFFQKAVSNNQSIFITSGGDNGSFKLGYTRNNDSGILPNSNILKNSINFSGSHNITNKLTAAASIDYTRTDGLGRYGTGYQAENVVGNFRQWWQVNTDIKQQKEAYYNSLAQGENGNATWNLSNFNDPTAIYWNNPYFARYQNYESDSRNRYFGNVSLNYKATDWLNILGRVTVDNWNQLQDERRAVGTTGVSSYSRRNTGWNETDFDLIASVNKNLGNDFNLKAVAGTNIRKQRYQDLYAITNGGLVVPGIYALSNSLNTPDAPTEADQRRQVNGVYAGATLTYKNTYTLDGTLRRDVSSTLPKGGNAYYYPAVSAGFVFSELMKDQDWLSYGKLRANYAEVGNDAPIFSTIDTYTLGTPINGAPQAIINATKNNPNLKPERTTSSEFGAELSFFNGRLGFDGTYYVNKTVDQIIPVTISAATGYSAAYLNSGTVQNKGIELTLNGSPVRSKDFSWKIDLNFTRNRSKVLELFKDASGQQAQNLQIGSFQGGVTINASLGQPLGTIRGTDFVYLNGQRVVGDDGYYLQTSTANNVIGNSNPKWIGGINNTFRYKNLTLSFLIDIRKGGSVFSLDTYYGFDTGLYPETAGLNDLGNPSRLPISKGGGVIVKGVKEDGTPNTTRVENTGSGLYGYETNPNAAFVYDAGYVKLRQALISYSFPQSVVSKLGPVKGIDLSLIGRNLWIIHKNLPYADPEESLSSGNLQGYQSGAYPTVRTVALNAKFTF</sequence>
<dbReference type="InterPro" id="IPR000531">
    <property type="entry name" value="Beta-barrel_TonB"/>
</dbReference>
<keyword evidence="4 10" id="KW-0812">Transmembrane</keyword>
<comment type="caution">
    <text evidence="15">The sequence shown here is derived from an EMBL/GenBank/DDBJ whole genome shotgun (WGS) entry which is preliminary data.</text>
</comment>
<dbReference type="Pfam" id="PF07715">
    <property type="entry name" value="Plug"/>
    <property type="match status" value="1"/>
</dbReference>
<evidence type="ECO:0000256" key="11">
    <source>
        <dbReference type="RuleBase" id="RU003357"/>
    </source>
</evidence>
<dbReference type="Pfam" id="PF13715">
    <property type="entry name" value="CarbopepD_reg_2"/>
    <property type="match status" value="1"/>
</dbReference>
<gene>
    <name evidence="15" type="ORF">FPZ43_17395</name>
</gene>
<dbReference type="InterPro" id="IPR036942">
    <property type="entry name" value="Beta-barrel_TonB_sf"/>
</dbReference>
<organism evidence="15 16">
    <name type="scientific">Mucilaginibacter pallidiroseus</name>
    <dbReference type="NCBI Taxonomy" id="2599295"/>
    <lineage>
        <taxon>Bacteria</taxon>
        <taxon>Pseudomonadati</taxon>
        <taxon>Bacteroidota</taxon>
        <taxon>Sphingobacteriia</taxon>
        <taxon>Sphingobacteriales</taxon>
        <taxon>Sphingobacteriaceae</taxon>
        <taxon>Mucilaginibacter</taxon>
    </lineage>
</organism>
<dbReference type="EMBL" id="VOEJ01000009">
    <property type="protein sequence ID" value="TWR25245.1"/>
    <property type="molecule type" value="Genomic_DNA"/>
</dbReference>
<dbReference type="Proteomes" id="UP000320042">
    <property type="component" value="Unassembled WGS sequence"/>
</dbReference>
<dbReference type="GO" id="GO:0044718">
    <property type="term" value="P:siderophore transmembrane transport"/>
    <property type="evidence" value="ECO:0007669"/>
    <property type="project" value="TreeGrafter"/>
</dbReference>
<dbReference type="InterPro" id="IPR037066">
    <property type="entry name" value="Plug_dom_sf"/>
</dbReference>
<dbReference type="Gene3D" id="2.60.40.1120">
    <property type="entry name" value="Carboxypeptidase-like, regulatory domain"/>
    <property type="match status" value="1"/>
</dbReference>
<evidence type="ECO:0000313" key="15">
    <source>
        <dbReference type="EMBL" id="TWR25245.1"/>
    </source>
</evidence>
<keyword evidence="2 10" id="KW-0813">Transport</keyword>
<keyword evidence="3 10" id="KW-1134">Transmembrane beta strand</keyword>
<keyword evidence="9 10" id="KW-0998">Cell outer membrane</keyword>
<evidence type="ECO:0000256" key="7">
    <source>
        <dbReference type="ARBA" id="ARBA00023136"/>
    </source>
</evidence>